<keyword evidence="3 5" id="KW-0808">Transferase</keyword>
<evidence type="ECO:0000313" key="5">
    <source>
        <dbReference type="EMBL" id="RXG16567.1"/>
    </source>
</evidence>
<proteinExistence type="predicted"/>
<dbReference type="PANTHER" id="PTHR32183:SF6">
    <property type="entry name" value="CYSTEINE SULFINATE DESULFINASE_CYSTEINE DESULFURASE AND RELATED ENZYMES"/>
    <property type="match status" value="1"/>
</dbReference>
<keyword evidence="1" id="KW-0597">Phosphoprotein</keyword>
<comment type="caution">
    <text evidence="5">The sequence shown here is derived from an EMBL/GenBank/DDBJ whole genome shotgun (WGS) entry which is preliminary data.</text>
</comment>
<dbReference type="CDD" id="cd02440">
    <property type="entry name" value="AdoMet_MTases"/>
    <property type="match status" value="1"/>
</dbReference>
<dbReference type="Gene3D" id="3.40.50.150">
    <property type="entry name" value="Vaccinia Virus protein VP39"/>
    <property type="match status" value="1"/>
</dbReference>
<evidence type="ECO:0000256" key="1">
    <source>
        <dbReference type="ARBA" id="ARBA00022553"/>
    </source>
</evidence>
<name>A0A4Q0NWI3_9FLAO</name>
<organism evidence="5 6">
    <name type="scientific">Leeuwenhoekiella aestuarii</name>
    <dbReference type="NCBI Taxonomy" id="2249426"/>
    <lineage>
        <taxon>Bacteria</taxon>
        <taxon>Pseudomonadati</taxon>
        <taxon>Bacteroidota</taxon>
        <taxon>Flavobacteriia</taxon>
        <taxon>Flavobacteriales</taxon>
        <taxon>Flavobacteriaceae</taxon>
        <taxon>Leeuwenhoekiella</taxon>
    </lineage>
</organism>
<evidence type="ECO:0000256" key="3">
    <source>
        <dbReference type="ARBA" id="ARBA00022679"/>
    </source>
</evidence>
<dbReference type="Pfam" id="PF05724">
    <property type="entry name" value="TPMT"/>
    <property type="match status" value="1"/>
</dbReference>
<gene>
    <name evidence="5" type="ORF">DSM04_102148</name>
</gene>
<evidence type="ECO:0000256" key="2">
    <source>
        <dbReference type="ARBA" id="ARBA00022603"/>
    </source>
</evidence>
<dbReference type="GO" id="GO:0008757">
    <property type="term" value="F:S-adenosylmethionine-dependent methyltransferase activity"/>
    <property type="evidence" value="ECO:0007669"/>
    <property type="project" value="InterPro"/>
</dbReference>
<dbReference type="InterPro" id="IPR029063">
    <property type="entry name" value="SAM-dependent_MTases_sf"/>
</dbReference>
<accession>A0A4Q0NWI3</accession>
<protein>
    <submittedName>
        <fullName evidence="5">Thiopurine S-methyltransferase</fullName>
    </submittedName>
</protein>
<sequence length="200" mass="23059">MKTDLNKKYWENRYLNQETGWNIGTISTPLKTYVDQLTNKSLKILIPGAGFGHEAQYLIKNGFQNVTVIDLSKTALNQLQKSLPQVSSSHFIEGNFFDHTGNYDLILEQTFFCALQPELRPDYAEKCFELLMPNGKLAGVFFDFLLTKNGPPFGGSFIEYQKLFSEYFSIKTLERCYNSIKPRDGKELFFIFEKLTTTTR</sequence>
<dbReference type="OrthoDB" id="9778208at2"/>
<reference evidence="5 6" key="1">
    <citation type="submission" date="2018-07" db="EMBL/GenBank/DDBJ databases">
        <title>Leeuwenhoekiella genomics.</title>
        <authorList>
            <person name="Tahon G."/>
            <person name="Willems A."/>
        </authorList>
    </citation>
    <scope>NUCLEOTIDE SEQUENCE [LARGE SCALE GENOMIC DNA]</scope>
    <source>
        <strain evidence="5 6">R-50232</strain>
    </source>
</reference>
<dbReference type="GO" id="GO:0032259">
    <property type="term" value="P:methylation"/>
    <property type="evidence" value="ECO:0007669"/>
    <property type="project" value="UniProtKB-KW"/>
</dbReference>
<dbReference type="RefSeq" id="WP_128760245.1">
    <property type="nucleotide sequence ID" value="NZ_QOVI01000002.1"/>
</dbReference>
<dbReference type="PROSITE" id="PS51585">
    <property type="entry name" value="SAM_MT_TPMT"/>
    <property type="match status" value="1"/>
</dbReference>
<dbReference type="PANTHER" id="PTHR32183">
    <property type="match status" value="1"/>
</dbReference>
<keyword evidence="2 5" id="KW-0489">Methyltransferase</keyword>
<dbReference type="EMBL" id="QOVI01000002">
    <property type="protein sequence ID" value="RXG16567.1"/>
    <property type="molecule type" value="Genomic_DNA"/>
</dbReference>
<dbReference type="SUPFAM" id="SSF53335">
    <property type="entry name" value="S-adenosyl-L-methionine-dependent methyltransferases"/>
    <property type="match status" value="1"/>
</dbReference>
<evidence type="ECO:0000313" key="6">
    <source>
        <dbReference type="Proteomes" id="UP000289821"/>
    </source>
</evidence>
<evidence type="ECO:0000256" key="4">
    <source>
        <dbReference type="ARBA" id="ARBA00022691"/>
    </source>
</evidence>
<dbReference type="Proteomes" id="UP000289821">
    <property type="component" value="Unassembled WGS sequence"/>
</dbReference>
<dbReference type="AlphaFoldDB" id="A0A4Q0NWI3"/>
<keyword evidence="6" id="KW-1185">Reference proteome</keyword>
<dbReference type="InterPro" id="IPR008854">
    <property type="entry name" value="TPMT"/>
</dbReference>
<keyword evidence="4" id="KW-0949">S-adenosyl-L-methionine</keyword>